<dbReference type="RefSeq" id="WP_386742338.1">
    <property type="nucleotide sequence ID" value="NZ_JBHRYA010000003.1"/>
</dbReference>
<dbReference type="Proteomes" id="UP001595705">
    <property type="component" value="Unassembled WGS sequence"/>
</dbReference>
<dbReference type="EMBL" id="JBHRYA010000003">
    <property type="protein sequence ID" value="MFC3715226.1"/>
    <property type="molecule type" value="Genomic_DNA"/>
</dbReference>
<name>A0ABV7XHJ0_9GAMM</name>
<proteinExistence type="predicted"/>
<dbReference type="SMART" id="SM00450">
    <property type="entry name" value="RHOD"/>
    <property type="match status" value="2"/>
</dbReference>
<evidence type="ECO:0000256" key="2">
    <source>
        <dbReference type="ARBA" id="ARBA00022737"/>
    </source>
</evidence>
<dbReference type="CDD" id="cd01449">
    <property type="entry name" value="TST_Repeat_2"/>
    <property type="match status" value="1"/>
</dbReference>
<dbReference type="CDD" id="cd01448">
    <property type="entry name" value="TST_Repeat_1"/>
    <property type="match status" value="1"/>
</dbReference>
<evidence type="ECO:0000313" key="5">
    <source>
        <dbReference type="Proteomes" id="UP001595705"/>
    </source>
</evidence>
<evidence type="ECO:0000313" key="4">
    <source>
        <dbReference type="EMBL" id="MFC3715226.1"/>
    </source>
</evidence>
<keyword evidence="5" id="KW-1185">Reference proteome</keyword>
<evidence type="ECO:0000256" key="1">
    <source>
        <dbReference type="ARBA" id="ARBA00022679"/>
    </source>
</evidence>
<dbReference type="PANTHER" id="PTHR11364:SF27">
    <property type="entry name" value="SULFURTRANSFERASE"/>
    <property type="match status" value="1"/>
</dbReference>
<keyword evidence="1 4" id="KW-0808">Transferase</keyword>
<comment type="caution">
    <text evidence="4">The sequence shown here is derived from an EMBL/GenBank/DDBJ whole genome shotgun (WGS) entry which is preliminary data.</text>
</comment>
<sequence length="282" mass="30526">MTASWTTLVDARTLAAALKRDDLAILDCRFSLAAPEAGPAAYAASHLPGALYAHLDRDLSDHRKQSGGRHPWPDATDFDARLGDWGITASHQVVAYDDGDGAFAARLWFLLRALGHERAAVLDGGWKHWTDLGLPTQTGVREVTRVARTERFDESRLLDAPQVQAHLARGGMLVDARGRERFRGEAEPIDRVAGHVPGAVNRPYADNLVDGRFKPREQLAREFRELLAAHAPGDVVAMCGSGVTACHHLLAMEHAGLPGAKLFTGSWSGWIEDPARPVAAGS</sequence>
<gene>
    <name evidence="4" type="ORF">ACFONC_03560</name>
</gene>
<dbReference type="EC" id="2.8.1.-" evidence="4"/>
<organism evidence="4 5">
    <name type="scientific">Luteimonas soli</name>
    <dbReference type="NCBI Taxonomy" id="1648966"/>
    <lineage>
        <taxon>Bacteria</taxon>
        <taxon>Pseudomonadati</taxon>
        <taxon>Pseudomonadota</taxon>
        <taxon>Gammaproteobacteria</taxon>
        <taxon>Lysobacterales</taxon>
        <taxon>Lysobacteraceae</taxon>
        <taxon>Luteimonas</taxon>
    </lineage>
</organism>
<keyword evidence="2" id="KW-0677">Repeat</keyword>
<dbReference type="SUPFAM" id="SSF52821">
    <property type="entry name" value="Rhodanese/Cell cycle control phosphatase"/>
    <property type="match status" value="2"/>
</dbReference>
<dbReference type="Pfam" id="PF00581">
    <property type="entry name" value="Rhodanese"/>
    <property type="match status" value="2"/>
</dbReference>
<feature type="domain" description="Rhodanese" evidence="3">
    <location>
        <begin position="167"/>
        <end position="279"/>
    </location>
</feature>
<dbReference type="InterPro" id="IPR036873">
    <property type="entry name" value="Rhodanese-like_dom_sf"/>
</dbReference>
<dbReference type="PROSITE" id="PS50206">
    <property type="entry name" value="RHODANESE_3"/>
    <property type="match status" value="2"/>
</dbReference>
<dbReference type="PANTHER" id="PTHR11364">
    <property type="entry name" value="THIOSULFATE SULFERTANSFERASE"/>
    <property type="match status" value="1"/>
</dbReference>
<dbReference type="InterPro" id="IPR001763">
    <property type="entry name" value="Rhodanese-like_dom"/>
</dbReference>
<protein>
    <submittedName>
        <fullName evidence="4">Sulfurtransferase</fullName>
        <ecNumber evidence="4">2.8.1.-</ecNumber>
    </submittedName>
</protein>
<reference evidence="5" key="1">
    <citation type="journal article" date="2019" name="Int. J. Syst. Evol. Microbiol.">
        <title>The Global Catalogue of Microorganisms (GCM) 10K type strain sequencing project: providing services to taxonomists for standard genome sequencing and annotation.</title>
        <authorList>
            <consortium name="The Broad Institute Genomics Platform"/>
            <consortium name="The Broad Institute Genome Sequencing Center for Infectious Disease"/>
            <person name="Wu L."/>
            <person name="Ma J."/>
        </authorList>
    </citation>
    <scope>NUCLEOTIDE SEQUENCE [LARGE SCALE GENOMIC DNA]</scope>
    <source>
        <strain evidence="5">KCTC 42441</strain>
    </source>
</reference>
<evidence type="ECO:0000259" key="3">
    <source>
        <dbReference type="PROSITE" id="PS50206"/>
    </source>
</evidence>
<accession>A0ABV7XHJ0</accession>
<dbReference type="InterPro" id="IPR045078">
    <property type="entry name" value="TST/MPST-like"/>
</dbReference>
<feature type="domain" description="Rhodanese" evidence="3">
    <location>
        <begin position="19"/>
        <end position="138"/>
    </location>
</feature>
<dbReference type="GO" id="GO:0016740">
    <property type="term" value="F:transferase activity"/>
    <property type="evidence" value="ECO:0007669"/>
    <property type="project" value="UniProtKB-KW"/>
</dbReference>
<dbReference type="Gene3D" id="3.40.250.10">
    <property type="entry name" value="Rhodanese-like domain"/>
    <property type="match status" value="2"/>
</dbReference>